<feature type="compositionally biased region" description="Basic residues" evidence="1">
    <location>
        <begin position="62"/>
        <end position="80"/>
    </location>
</feature>
<keyword evidence="3" id="KW-1185">Reference proteome</keyword>
<dbReference type="EMBL" id="VSRR010002197">
    <property type="protein sequence ID" value="MPC30119.1"/>
    <property type="molecule type" value="Genomic_DNA"/>
</dbReference>
<comment type="caution">
    <text evidence="2">The sequence shown here is derived from an EMBL/GenBank/DDBJ whole genome shotgun (WGS) entry which is preliminary data.</text>
</comment>
<name>A0A5B7E9M3_PORTR</name>
<gene>
    <name evidence="2" type="ORF">E2C01_023378</name>
</gene>
<organism evidence="2 3">
    <name type="scientific">Portunus trituberculatus</name>
    <name type="common">Swimming crab</name>
    <name type="synonym">Neptunus trituberculatus</name>
    <dbReference type="NCBI Taxonomy" id="210409"/>
    <lineage>
        <taxon>Eukaryota</taxon>
        <taxon>Metazoa</taxon>
        <taxon>Ecdysozoa</taxon>
        <taxon>Arthropoda</taxon>
        <taxon>Crustacea</taxon>
        <taxon>Multicrustacea</taxon>
        <taxon>Malacostraca</taxon>
        <taxon>Eumalacostraca</taxon>
        <taxon>Eucarida</taxon>
        <taxon>Decapoda</taxon>
        <taxon>Pleocyemata</taxon>
        <taxon>Brachyura</taxon>
        <taxon>Eubrachyura</taxon>
        <taxon>Portunoidea</taxon>
        <taxon>Portunidae</taxon>
        <taxon>Portuninae</taxon>
        <taxon>Portunus</taxon>
    </lineage>
</organism>
<dbReference type="AlphaFoldDB" id="A0A5B7E9M3"/>
<protein>
    <submittedName>
        <fullName evidence="2">Uncharacterized protein</fullName>
    </submittedName>
</protein>
<sequence length="232" mass="25811">MVMREGEHPRRREAARSQRRPSATLPQEPRAAGNPCHHAQAASPPPSGALLHFLYLHAVASPHRHQDHLPAHRRNHRRHTSSTPTAAHPHRHHTLSELSHPILFLTLTLTTATTHHTHCSPSHNPHTHRSQPHTHPPHPRFLTPHISPMTQENPPQVLPVIATRAGRQVTLAPDKVASRLIQSKFNVFGPQCLFLEIRAVLISSEKSACGQHGLLFVNASDHTLTFCSPPCL</sequence>
<accession>A0A5B7E9M3</accession>
<proteinExistence type="predicted"/>
<evidence type="ECO:0000313" key="3">
    <source>
        <dbReference type="Proteomes" id="UP000324222"/>
    </source>
</evidence>
<feature type="region of interest" description="Disordered" evidence="1">
    <location>
        <begin position="62"/>
        <end position="93"/>
    </location>
</feature>
<evidence type="ECO:0000256" key="1">
    <source>
        <dbReference type="SAM" id="MobiDB-lite"/>
    </source>
</evidence>
<dbReference type="Proteomes" id="UP000324222">
    <property type="component" value="Unassembled WGS sequence"/>
</dbReference>
<feature type="compositionally biased region" description="Low complexity" evidence="1">
    <location>
        <begin position="115"/>
        <end position="124"/>
    </location>
</feature>
<reference evidence="2 3" key="1">
    <citation type="submission" date="2019-05" db="EMBL/GenBank/DDBJ databases">
        <title>Another draft genome of Portunus trituberculatus and its Hox gene families provides insights of decapod evolution.</title>
        <authorList>
            <person name="Jeong J.-H."/>
            <person name="Song I."/>
            <person name="Kim S."/>
            <person name="Choi T."/>
            <person name="Kim D."/>
            <person name="Ryu S."/>
            <person name="Kim W."/>
        </authorList>
    </citation>
    <scope>NUCLEOTIDE SEQUENCE [LARGE SCALE GENOMIC DNA]</scope>
    <source>
        <tissue evidence="2">Muscle</tissue>
    </source>
</reference>
<feature type="compositionally biased region" description="Basic and acidic residues" evidence="1">
    <location>
        <begin position="1"/>
        <end position="16"/>
    </location>
</feature>
<feature type="region of interest" description="Disordered" evidence="1">
    <location>
        <begin position="115"/>
        <end position="150"/>
    </location>
</feature>
<feature type="region of interest" description="Disordered" evidence="1">
    <location>
        <begin position="1"/>
        <end position="45"/>
    </location>
</feature>
<feature type="compositionally biased region" description="Basic residues" evidence="1">
    <location>
        <begin position="125"/>
        <end position="138"/>
    </location>
</feature>
<evidence type="ECO:0000313" key="2">
    <source>
        <dbReference type="EMBL" id="MPC30119.1"/>
    </source>
</evidence>